<dbReference type="InterPro" id="IPR000683">
    <property type="entry name" value="Gfo/Idh/MocA-like_OxRdtase_N"/>
</dbReference>
<dbReference type="InterPro" id="IPR050463">
    <property type="entry name" value="Gfo/Idh/MocA_oxidrdct_glycsds"/>
</dbReference>
<accession>A0A1M6FW28</accession>
<feature type="region of interest" description="Disordered" evidence="1">
    <location>
        <begin position="322"/>
        <end position="344"/>
    </location>
</feature>
<dbReference type="PANTHER" id="PTHR43818:SF9">
    <property type="entry name" value="HYPOTHETICAL OXIDOREDUCTASE"/>
    <property type="match status" value="1"/>
</dbReference>
<dbReference type="PROSITE" id="PS51318">
    <property type="entry name" value="TAT"/>
    <property type="match status" value="1"/>
</dbReference>
<feature type="compositionally biased region" description="Basic and acidic residues" evidence="1">
    <location>
        <begin position="331"/>
        <end position="344"/>
    </location>
</feature>
<dbReference type="InterPro" id="IPR036291">
    <property type="entry name" value="NAD(P)-bd_dom_sf"/>
</dbReference>
<protein>
    <submittedName>
        <fullName evidence="3">Predicted dehydrogenase</fullName>
    </submittedName>
</protein>
<dbReference type="Pfam" id="PF01408">
    <property type="entry name" value="GFO_IDH_MocA"/>
    <property type="match status" value="1"/>
</dbReference>
<dbReference type="GO" id="GO:0000166">
    <property type="term" value="F:nucleotide binding"/>
    <property type="evidence" value="ECO:0007669"/>
    <property type="project" value="InterPro"/>
</dbReference>
<proteinExistence type="predicted"/>
<dbReference type="SUPFAM" id="SSF51735">
    <property type="entry name" value="NAD(P)-binding Rossmann-fold domains"/>
    <property type="match status" value="1"/>
</dbReference>
<sequence>MSTRRNFIRNSALAGLGISISVPLIAKNTGSVEAQGKRVGIIGLDTSHSIAFTKTLNGEEASSEYLGYKVVAAYPKGSLDIPSSVERIEGYTRQIKEMGVEIVGSIEELLSKVDVVLLETNDGRRHLEQALPILKAGKRMFIDKPMAASLTDAMIIFNAAEHYGVPVFSSSSLRYIGGMDEIKAGSVGKILGADAFSPATLEETHPDLFWYGIHGVETLFTAMGTGCQTVSRAFTEGADFVTGIWKDGRIGTFRGIREGKRGYGGTIYGEKENVNLGTYAGYNPLLKEVVKYFDSGIIPVTPEETLEILAFMEAADLSKEKGGKPVSMEQIMEKSRKESREFKL</sequence>
<dbReference type="EMBL" id="FQZE01000009">
    <property type="protein sequence ID" value="SHJ01903.1"/>
    <property type="molecule type" value="Genomic_DNA"/>
</dbReference>
<name>A0A1M6FW28_9BACT</name>
<keyword evidence="4" id="KW-1185">Reference proteome</keyword>
<dbReference type="PANTHER" id="PTHR43818">
    <property type="entry name" value="BCDNA.GH03377"/>
    <property type="match status" value="1"/>
</dbReference>
<organism evidence="3 4">
    <name type="scientific">Tangfeifania diversioriginum</name>
    <dbReference type="NCBI Taxonomy" id="1168035"/>
    <lineage>
        <taxon>Bacteria</taxon>
        <taxon>Pseudomonadati</taxon>
        <taxon>Bacteroidota</taxon>
        <taxon>Bacteroidia</taxon>
        <taxon>Marinilabiliales</taxon>
        <taxon>Prolixibacteraceae</taxon>
        <taxon>Tangfeifania</taxon>
    </lineage>
</organism>
<feature type="domain" description="Gfo/Idh/MocA-like oxidoreductase N-terminal" evidence="2">
    <location>
        <begin position="95"/>
        <end position="168"/>
    </location>
</feature>
<evidence type="ECO:0000259" key="2">
    <source>
        <dbReference type="Pfam" id="PF01408"/>
    </source>
</evidence>
<dbReference type="Proteomes" id="UP000184050">
    <property type="component" value="Unassembled WGS sequence"/>
</dbReference>
<dbReference type="OrthoDB" id="1408251at2"/>
<dbReference type="InterPro" id="IPR006311">
    <property type="entry name" value="TAT_signal"/>
</dbReference>
<evidence type="ECO:0000313" key="3">
    <source>
        <dbReference type="EMBL" id="SHJ01903.1"/>
    </source>
</evidence>
<gene>
    <name evidence="3" type="ORF">SAMN05444280_109101</name>
</gene>
<reference evidence="3 4" key="1">
    <citation type="submission" date="2016-11" db="EMBL/GenBank/DDBJ databases">
        <authorList>
            <person name="Jaros S."/>
            <person name="Januszkiewicz K."/>
            <person name="Wedrychowicz H."/>
        </authorList>
    </citation>
    <scope>NUCLEOTIDE SEQUENCE [LARGE SCALE GENOMIC DNA]</scope>
    <source>
        <strain evidence="3 4">DSM 27063</strain>
    </source>
</reference>
<dbReference type="STRING" id="1168035.SAMN05444280_109101"/>
<evidence type="ECO:0000256" key="1">
    <source>
        <dbReference type="SAM" id="MobiDB-lite"/>
    </source>
</evidence>
<dbReference type="Gene3D" id="3.40.50.720">
    <property type="entry name" value="NAD(P)-binding Rossmann-like Domain"/>
    <property type="match status" value="1"/>
</dbReference>
<dbReference type="AlphaFoldDB" id="A0A1M6FW28"/>
<evidence type="ECO:0000313" key="4">
    <source>
        <dbReference type="Proteomes" id="UP000184050"/>
    </source>
</evidence>